<dbReference type="EMBL" id="JAALLS010000006">
    <property type="protein sequence ID" value="NGP88009.1"/>
    <property type="molecule type" value="Genomic_DNA"/>
</dbReference>
<keyword evidence="7" id="KW-0732">Signal</keyword>
<evidence type="ECO:0000313" key="9">
    <source>
        <dbReference type="EMBL" id="NGP88009.1"/>
    </source>
</evidence>
<dbReference type="PROSITE" id="PS51257">
    <property type="entry name" value="PROKAR_LIPOPROTEIN"/>
    <property type="match status" value="1"/>
</dbReference>
<dbReference type="PANTHER" id="PTHR43811:SF57">
    <property type="entry name" value="FKBP-TYPE PEPTIDYL-PROLYL CIS-TRANS ISOMERASE FKPA-RELATED"/>
    <property type="match status" value="1"/>
</dbReference>
<organism evidence="9 10">
    <name type="scientific">Fodinibius halophilus</name>
    <dbReference type="NCBI Taxonomy" id="1736908"/>
    <lineage>
        <taxon>Bacteria</taxon>
        <taxon>Pseudomonadati</taxon>
        <taxon>Balneolota</taxon>
        <taxon>Balneolia</taxon>
        <taxon>Balneolales</taxon>
        <taxon>Balneolaceae</taxon>
        <taxon>Fodinibius</taxon>
    </lineage>
</organism>
<dbReference type="Pfam" id="PF01346">
    <property type="entry name" value="FKBP_N"/>
    <property type="match status" value="1"/>
</dbReference>
<dbReference type="InterPro" id="IPR000774">
    <property type="entry name" value="PPIase_FKBP_N"/>
</dbReference>
<evidence type="ECO:0000256" key="1">
    <source>
        <dbReference type="ARBA" id="ARBA00000971"/>
    </source>
</evidence>
<evidence type="ECO:0000313" key="10">
    <source>
        <dbReference type="Proteomes" id="UP000479132"/>
    </source>
</evidence>
<name>A0A6M1T1Y9_9BACT</name>
<sequence length="242" mass="26717">MKLTIKTFCLFLAGSFLFVGCNSNSGSYGDVSLEAQIDSVSYSMGYQMGAMSLKPQGMTDVKPELLAAGIKAALEDTSAQLSNREMQRLVRQYQMQAQQKMQQKRMKKGKENAKKGEEFLKKNKEKEGVKVTDSGLQYKVLKEGSGPSPDSTDKVKVHYEGTLLDGEVFDSSYERDNPATFPLNKVIAGWTEGVQLMKEGAKYKFFVPGELAYGNQPPQGGPIGANETLIFEVELLEVNPEE</sequence>
<keyword evidence="10" id="KW-1185">Reference proteome</keyword>
<proteinExistence type="inferred from homology"/>
<dbReference type="InterPro" id="IPR036944">
    <property type="entry name" value="PPIase_FKBP_N_sf"/>
</dbReference>
<evidence type="ECO:0000259" key="8">
    <source>
        <dbReference type="PROSITE" id="PS50059"/>
    </source>
</evidence>
<dbReference type="InterPro" id="IPR046357">
    <property type="entry name" value="PPIase_dom_sf"/>
</dbReference>
<evidence type="ECO:0000256" key="3">
    <source>
        <dbReference type="ARBA" id="ARBA00023110"/>
    </source>
</evidence>
<comment type="caution">
    <text evidence="9">The sequence shown here is derived from an EMBL/GenBank/DDBJ whole genome shotgun (WGS) entry which is preliminary data.</text>
</comment>
<evidence type="ECO:0000256" key="7">
    <source>
        <dbReference type="SAM" id="SignalP"/>
    </source>
</evidence>
<evidence type="ECO:0000256" key="2">
    <source>
        <dbReference type="ARBA" id="ARBA00006577"/>
    </source>
</evidence>
<feature type="signal peptide" evidence="7">
    <location>
        <begin position="1"/>
        <end position="21"/>
    </location>
</feature>
<accession>A0A6M1T1Y9</accession>
<evidence type="ECO:0000256" key="6">
    <source>
        <dbReference type="RuleBase" id="RU003915"/>
    </source>
</evidence>
<dbReference type="FunFam" id="3.10.50.40:FF:000006">
    <property type="entry name" value="Peptidyl-prolyl cis-trans isomerase"/>
    <property type="match status" value="1"/>
</dbReference>
<evidence type="ECO:0000256" key="4">
    <source>
        <dbReference type="ARBA" id="ARBA00023235"/>
    </source>
</evidence>
<feature type="domain" description="PPIase FKBP-type" evidence="8">
    <location>
        <begin position="152"/>
        <end position="239"/>
    </location>
</feature>
<dbReference type="PANTHER" id="PTHR43811">
    <property type="entry name" value="FKBP-TYPE PEPTIDYL-PROLYL CIS-TRANS ISOMERASE FKPA"/>
    <property type="match status" value="1"/>
</dbReference>
<dbReference type="Proteomes" id="UP000479132">
    <property type="component" value="Unassembled WGS sequence"/>
</dbReference>
<evidence type="ECO:0000256" key="5">
    <source>
        <dbReference type="PROSITE-ProRule" id="PRU00277"/>
    </source>
</evidence>
<dbReference type="GO" id="GO:0006457">
    <property type="term" value="P:protein folding"/>
    <property type="evidence" value="ECO:0007669"/>
    <property type="project" value="InterPro"/>
</dbReference>
<keyword evidence="4 5" id="KW-0413">Isomerase</keyword>
<dbReference type="AlphaFoldDB" id="A0A6M1T1Y9"/>
<dbReference type="PROSITE" id="PS50059">
    <property type="entry name" value="FKBP_PPIASE"/>
    <property type="match status" value="1"/>
</dbReference>
<gene>
    <name evidence="9" type="ORF">G3569_06560</name>
</gene>
<dbReference type="InterPro" id="IPR001179">
    <property type="entry name" value="PPIase_FKBP_dom"/>
</dbReference>
<comment type="catalytic activity">
    <reaction evidence="1 5 6">
        <text>[protein]-peptidylproline (omega=180) = [protein]-peptidylproline (omega=0)</text>
        <dbReference type="Rhea" id="RHEA:16237"/>
        <dbReference type="Rhea" id="RHEA-COMP:10747"/>
        <dbReference type="Rhea" id="RHEA-COMP:10748"/>
        <dbReference type="ChEBI" id="CHEBI:83833"/>
        <dbReference type="ChEBI" id="CHEBI:83834"/>
        <dbReference type="EC" id="5.2.1.8"/>
    </reaction>
</comment>
<protein>
    <recommendedName>
        <fullName evidence="6">Peptidyl-prolyl cis-trans isomerase</fullName>
        <ecNumber evidence="6">5.2.1.8</ecNumber>
    </recommendedName>
</protein>
<dbReference type="SUPFAM" id="SSF54534">
    <property type="entry name" value="FKBP-like"/>
    <property type="match status" value="1"/>
</dbReference>
<reference evidence="9 10" key="1">
    <citation type="submission" date="2020-02" db="EMBL/GenBank/DDBJ databases">
        <title>Aliifodinibius halophilus 2W32, complete genome.</title>
        <authorList>
            <person name="Li Y."/>
            <person name="Wu S."/>
        </authorList>
    </citation>
    <scope>NUCLEOTIDE SEQUENCE [LARGE SCALE GENOMIC DNA]</scope>
    <source>
        <strain evidence="9 10">2W32</strain>
    </source>
</reference>
<dbReference type="Gene3D" id="3.10.50.40">
    <property type="match status" value="1"/>
</dbReference>
<comment type="similarity">
    <text evidence="2 6">Belongs to the FKBP-type PPIase family.</text>
</comment>
<dbReference type="GO" id="GO:0003755">
    <property type="term" value="F:peptidyl-prolyl cis-trans isomerase activity"/>
    <property type="evidence" value="ECO:0007669"/>
    <property type="project" value="UniProtKB-UniRule"/>
</dbReference>
<dbReference type="Gene3D" id="1.10.287.460">
    <property type="entry name" value="Peptidyl-prolyl cis-trans isomerase, FKBP-type, N-terminal domain"/>
    <property type="match status" value="1"/>
</dbReference>
<keyword evidence="3 5" id="KW-0697">Rotamase</keyword>
<feature type="chain" id="PRO_5027040351" description="Peptidyl-prolyl cis-trans isomerase" evidence="7">
    <location>
        <begin position="22"/>
        <end position="242"/>
    </location>
</feature>
<dbReference type="EC" id="5.2.1.8" evidence="6"/>
<dbReference type="Pfam" id="PF00254">
    <property type="entry name" value="FKBP_C"/>
    <property type="match status" value="1"/>
</dbReference>